<feature type="domain" description="Response regulatory" evidence="3">
    <location>
        <begin position="1"/>
        <end position="113"/>
    </location>
</feature>
<name>A0ABU9S2F2_9BURK</name>
<dbReference type="PROSITE" id="PS50110">
    <property type="entry name" value="RESPONSE_REGULATORY"/>
    <property type="match status" value="1"/>
</dbReference>
<proteinExistence type="predicted"/>
<feature type="modified residue" description="4-aspartylphosphate" evidence="2">
    <location>
        <position position="46"/>
    </location>
</feature>
<dbReference type="RefSeq" id="WP_256094485.1">
    <property type="nucleotide sequence ID" value="NZ_JAYMRV010000018.1"/>
</dbReference>
<evidence type="ECO:0000256" key="2">
    <source>
        <dbReference type="PROSITE-ProRule" id="PRU00169"/>
    </source>
</evidence>
<reference evidence="4 5" key="1">
    <citation type="submission" date="2024-01" db="EMBL/GenBank/DDBJ databases">
        <title>The diversity of rhizobia nodulating Mimosa spp. in eleven states of Brazil covering several biomes is determined by host plant, location, and edaphic factors.</title>
        <authorList>
            <person name="Rouws L."/>
            <person name="Barauna A."/>
            <person name="Beukes C."/>
            <person name="De Faria S.M."/>
            <person name="Gross E."/>
            <person name="Dos Reis Junior F.B."/>
            <person name="Simon M."/>
            <person name="Maluk M."/>
            <person name="Odee D.W."/>
            <person name="Kenicer G."/>
            <person name="Young J.P.W."/>
            <person name="Reis V.M."/>
            <person name="Zilli J."/>
            <person name="James E.K."/>
        </authorList>
    </citation>
    <scope>NUCLEOTIDE SEQUENCE [LARGE SCALE GENOMIC DNA]</scope>
    <source>
        <strain evidence="4 5">JPY167</strain>
    </source>
</reference>
<accession>A0ABU9S2F2</accession>
<evidence type="ECO:0000313" key="5">
    <source>
        <dbReference type="Proteomes" id="UP001489897"/>
    </source>
</evidence>
<dbReference type="InterPro" id="IPR001789">
    <property type="entry name" value="Sig_transdc_resp-reg_receiver"/>
</dbReference>
<dbReference type="Pfam" id="PF00072">
    <property type="entry name" value="Response_reg"/>
    <property type="match status" value="1"/>
</dbReference>
<dbReference type="SUPFAM" id="SSF52172">
    <property type="entry name" value="CheY-like"/>
    <property type="match status" value="1"/>
</dbReference>
<gene>
    <name evidence="4" type="ORF">VSR73_36710</name>
</gene>
<dbReference type="PANTHER" id="PTHR44591">
    <property type="entry name" value="STRESS RESPONSE REGULATOR PROTEIN 1"/>
    <property type="match status" value="1"/>
</dbReference>
<sequence>MDDYGPGAEAVSASLTEAGYEVRFVLDGLAALETVRSWIPQIALLDINMPEMDGYAVARRLRAEDLTRQTIIVAFTALDEPTTRRSGVGAGFDAYCQKGAAPGPLLRLLETLAH</sequence>
<comment type="caution">
    <text evidence="4">The sequence shown here is derived from an EMBL/GenBank/DDBJ whole genome shotgun (WGS) entry which is preliminary data.</text>
</comment>
<dbReference type="SMART" id="SM00448">
    <property type="entry name" value="REC"/>
    <property type="match status" value="1"/>
</dbReference>
<organism evidence="4 5">
    <name type="scientific">Paraburkholderia ferrariae</name>
    <dbReference type="NCBI Taxonomy" id="386056"/>
    <lineage>
        <taxon>Bacteria</taxon>
        <taxon>Pseudomonadati</taxon>
        <taxon>Pseudomonadota</taxon>
        <taxon>Betaproteobacteria</taxon>
        <taxon>Burkholderiales</taxon>
        <taxon>Burkholderiaceae</taxon>
        <taxon>Paraburkholderia</taxon>
    </lineage>
</organism>
<keyword evidence="1 2" id="KW-0597">Phosphoprotein</keyword>
<evidence type="ECO:0000259" key="3">
    <source>
        <dbReference type="PROSITE" id="PS50110"/>
    </source>
</evidence>
<evidence type="ECO:0000256" key="1">
    <source>
        <dbReference type="ARBA" id="ARBA00022553"/>
    </source>
</evidence>
<keyword evidence="5" id="KW-1185">Reference proteome</keyword>
<dbReference type="EMBL" id="JAYMRV010000018">
    <property type="protein sequence ID" value="MEM5426511.1"/>
    <property type="molecule type" value="Genomic_DNA"/>
</dbReference>
<dbReference type="Gene3D" id="3.40.50.2300">
    <property type="match status" value="1"/>
</dbReference>
<evidence type="ECO:0000313" key="4">
    <source>
        <dbReference type="EMBL" id="MEM5426511.1"/>
    </source>
</evidence>
<dbReference type="InterPro" id="IPR050595">
    <property type="entry name" value="Bact_response_regulator"/>
</dbReference>
<dbReference type="PANTHER" id="PTHR44591:SF3">
    <property type="entry name" value="RESPONSE REGULATORY DOMAIN-CONTAINING PROTEIN"/>
    <property type="match status" value="1"/>
</dbReference>
<dbReference type="InterPro" id="IPR011006">
    <property type="entry name" value="CheY-like_superfamily"/>
</dbReference>
<dbReference type="Proteomes" id="UP001489897">
    <property type="component" value="Unassembled WGS sequence"/>
</dbReference>
<protein>
    <submittedName>
        <fullName evidence="4">Response regulator</fullName>
    </submittedName>
</protein>